<evidence type="ECO:0008006" key="4">
    <source>
        <dbReference type="Google" id="ProtNLM"/>
    </source>
</evidence>
<dbReference type="HOGENOM" id="CLU_019724_0_0_1"/>
<dbReference type="EnsemblProtists" id="EOD15051">
    <property type="protein sequence ID" value="EOD15051"/>
    <property type="gene ID" value="EMIHUDRAFT_246180"/>
</dbReference>
<feature type="transmembrane region" description="Helical" evidence="1">
    <location>
        <begin position="126"/>
        <end position="143"/>
    </location>
</feature>
<dbReference type="Proteomes" id="UP000013827">
    <property type="component" value="Unassembled WGS sequence"/>
</dbReference>
<evidence type="ECO:0000313" key="2">
    <source>
        <dbReference type="EnsemblProtists" id="EOD15051"/>
    </source>
</evidence>
<dbReference type="AlphaFoldDB" id="A0A0D3IUW6"/>
<dbReference type="RefSeq" id="XP_005761828.1">
    <property type="nucleotide sequence ID" value="XM_005761771.1"/>
</dbReference>
<evidence type="ECO:0000256" key="1">
    <source>
        <dbReference type="SAM" id="Phobius"/>
    </source>
</evidence>
<feature type="transmembrane region" description="Helical" evidence="1">
    <location>
        <begin position="54"/>
        <end position="81"/>
    </location>
</feature>
<reference evidence="3" key="1">
    <citation type="journal article" date="2013" name="Nature">
        <title>Pan genome of the phytoplankton Emiliania underpins its global distribution.</title>
        <authorList>
            <person name="Read B.A."/>
            <person name="Kegel J."/>
            <person name="Klute M.J."/>
            <person name="Kuo A."/>
            <person name="Lefebvre S.C."/>
            <person name="Maumus F."/>
            <person name="Mayer C."/>
            <person name="Miller J."/>
            <person name="Monier A."/>
            <person name="Salamov A."/>
            <person name="Young J."/>
            <person name="Aguilar M."/>
            <person name="Claverie J.M."/>
            <person name="Frickenhaus S."/>
            <person name="Gonzalez K."/>
            <person name="Herman E.K."/>
            <person name="Lin Y.C."/>
            <person name="Napier J."/>
            <person name="Ogata H."/>
            <person name="Sarno A.F."/>
            <person name="Shmutz J."/>
            <person name="Schroeder D."/>
            <person name="de Vargas C."/>
            <person name="Verret F."/>
            <person name="von Dassow P."/>
            <person name="Valentin K."/>
            <person name="Van de Peer Y."/>
            <person name="Wheeler G."/>
            <person name="Dacks J.B."/>
            <person name="Delwiche C.F."/>
            <person name="Dyhrman S.T."/>
            <person name="Glockner G."/>
            <person name="John U."/>
            <person name="Richards T."/>
            <person name="Worden A.Z."/>
            <person name="Zhang X."/>
            <person name="Grigoriev I.V."/>
            <person name="Allen A.E."/>
            <person name="Bidle K."/>
            <person name="Borodovsky M."/>
            <person name="Bowler C."/>
            <person name="Brownlee C."/>
            <person name="Cock J.M."/>
            <person name="Elias M."/>
            <person name="Gladyshev V.N."/>
            <person name="Groth M."/>
            <person name="Guda C."/>
            <person name="Hadaegh A."/>
            <person name="Iglesias-Rodriguez M.D."/>
            <person name="Jenkins J."/>
            <person name="Jones B.M."/>
            <person name="Lawson T."/>
            <person name="Leese F."/>
            <person name="Lindquist E."/>
            <person name="Lobanov A."/>
            <person name="Lomsadze A."/>
            <person name="Malik S.B."/>
            <person name="Marsh M.E."/>
            <person name="Mackinder L."/>
            <person name="Mock T."/>
            <person name="Mueller-Roeber B."/>
            <person name="Pagarete A."/>
            <person name="Parker M."/>
            <person name="Probert I."/>
            <person name="Quesneville H."/>
            <person name="Raines C."/>
            <person name="Rensing S.A."/>
            <person name="Riano-Pachon D.M."/>
            <person name="Richier S."/>
            <person name="Rokitta S."/>
            <person name="Shiraiwa Y."/>
            <person name="Soanes D.M."/>
            <person name="van der Giezen M."/>
            <person name="Wahlund T.M."/>
            <person name="Williams B."/>
            <person name="Wilson W."/>
            <person name="Wolfe G."/>
            <person name="Wurch L.L."/>
        </authorList>
    </citation>
    <scope>NUCLEOTIDE SEQUENCE</scope>
</reference>
<feature type="transmembrane region" description="Helical" evidence="1">
    <location>
        <begin position="289"/>
        <end position="309"/>
    </location>
</feature>
<proteinExistence type="predicted"/>
<organism evidence="2 3">
    <name type="scientific">Emiliania huxleyi (strain CCMP1516)</name>
    <dbReference type="NCBI Taxonomy" id="280463"/>
    <lineage>
        <taxon>Eukaryota</taxon>
        <taxon>Haptista</taxon>
        <taxon>Haptophyta</taxon>
        <taxon>Prymnesiophyceae</taxon>
        <taxon>Isochrysidales</taxon>
        <taxon>Noelaerhabdaceae</taxon>
        <taxon>Emiliania</taxon>
    </lineage>
</organism>
<dbReference type="KEGG" id="ehx:EMIHUDRAFT_197783"/>
<sequence>MAPSKAVPHPSQHDLLRAYARLWAVTEFVIIYGDMFLVPGCESFFPSECVETPVWFWAQCALWLAILAVPSRLLVSLSMLVRVSMFVVQSPMIWESCHWANALELACVVTLLLCPATAVVDQTKDLMRTMISLFYIGAGFWKMNTSFLDPTVSCGTIYVASLLATFAPEGLLPPWLVTAALGSAPWMTIIGEMSIGVLLLLPSRPMRRAGFVLSNMLHYAICITPHPNAVPLFGVFCYTRLFFVMPEAWTVALAEAVSAPRTSSGLAFRVASVALAAWSASLTSDPGLVINWGIPAQTILCLIGARVVLLDMRHAAAWAEAGPIGLGAVGGLASSILRANGAFWVLAVLFYVFGAQTLGLMDISATSPFSHIREHGGSNHLLMPTSLLQQWEWSRGTDGFGGGVVRVTSCSSDYLNAIYPCNVTDELRPGIRDMLHSFGHIGHEYHPTVMRMFGSHRIRRHVPHWTAAAGLPFPVYTVPGLELRRMLAEARAANESFVLEYDTLPGVVGDEKWRHTAVQSKVRLEEDGAGGINCRVLRRPLDEAEEWAPCGEDELPLQPAPTGLLMKFLVWDRVGWAASRASADNVPVYAFR</sequence>
<feature type="transmembrane region" description="Helical" evidence="1">
    <location>
        <begin position="102"/>
        <end position="120"/>
    </location>
</feature>
<dbReference type="GeneID" id="17255511"/>
<keyword evidence="3" id="KW-1185">Reference proteome</keyword>
<dbReference type="PaxDb" id="2903-EOD09399"/>
<dbReference type="GeneID" id="17261200"/>
<feature type="transmembrane region" description="Helical" evidence="1">
    <location>
        <begin position="183"/>
        <end position="202"/>
    </location>
</feature>
<dbReference type="KEGG" id="ehx:EMIHUDRAFT_246180"/>
<feature type="transmembrane region" description="Helical" evidence="1">
    <location>
        <begin position="316"/>
        <end position="337"/>
    </location>
</feature>
<dbReference type="RefSeq" id="XP_005767480.1">
    <property type="nucleotide sequence ID" value="XM_005767423.1"/>
</dbReference>
<evidence type="ECO:0000313" key="3">
    <source>
        <dbReference type="Proteomes" id="UP000013827"/>
    </source>
</evidence>
<keyword evidence="1" id="KW-1133">Transmembrane helix</keyword>
<name>A0A0D3IUW6_EMIH1</name>
<feature type="transmembrane region" description="Helical" evidence="1">
    <location>
        <begin position="343"/>
        <end position="363"/>
    </location>
</feature>
<protein>
    <recommendedName>
        <fullName evidence="4">Mannosyltransferase</fullName>
    </recommendedName>
</protein>
<accession>A0A0D3IUW6</accession>
<dbReference type="EnsemblProtists" id="EOD09399">
    <property type="protein sequence ID" value="EOD09399"/>
    <property type="gene ID" value="EMIHUDRAFT_197783"/>
</dbReference>
<reference evidence="2" key="2">
    <citation type="submission" date="2024-10" db="UniProtKB">
        <authorList>
            <consortium name="EnsemblProtists"/>
        </authorList>
    </citation>
    <scope>IDENTIFICATION</scope>
</reference>
<feature type="transmembrane region" description="Helical" evidence="1">
    <location>
        <begin position="155"/>
        <end position="177"/>
    </location>
</feature>
<keyword evidence="1" id="KW-0472">Membrane</keyword>
<keyword evidence="1" id="KW-0812">Transmembrane</keyword>